<dbReference type="RefSeq" id="WP_011372113.1">
    <property type="nucleotide sequence ID" value="NC_007575.1"/>
</dbReference>
<keyword evidence="3" id="KW-0808">Transferase</keyword>
<evidence type="ECO:0000259" key="5">
    <source>
        <dbReference type="Pfam" id="PF20464"/>
    </source>
</evidence>
<evidence type="ECO:0000259" key="7">
    <source>
        <dbReference type="Pfam" id="PF20466"/>
    </source>
</evidence>
<feature type="domain" description="MmeI-like target recognition" evidence="7">
    <location>
        <begin position="606"/>
        <end position="808"/>
    </location>
</feature>
<dbReference type="PANTHER" id="PTHR33841:SF1">
    <property type="entry name" value="DNA METHYLTRANSFERASE A"/>
    <property type="match status" value="1"/>
</dbReference>
<evidence type="ECO:0000259" key="9">
    <source>
        <dbReference type="Pfam" id="PF20473"/>
    </source>
</evidence>
<dbReference type="InterPro" id="IPR046818">
    <property type="entry name" value="MmeI_C"/>
</dbReference>
<evidence type="ECO:0000259" key="6">
    <source>
        <dbReference type="Pfam" id="PF20465"/>
    </source>
</evidence>
<name>Q30TC2_SULDN</name>
<evidence type="ECO:0000256" key="4">
    <source>
        <dbReference type="ARBA" id="ARBA00047942"/>
    </source>
</evidence>
<protein>
    <recommendedName>
        <fullName evidence="1">site-specific DNA-methyltransferase (adenine-specific)</fullName>
        <ecNumber evidence="1">2.1.1.72</ecNumber>
    </recommendedName>
</protein>
<keyword evidence="2" id="KW-0489">Methyltransferase</keyword>
<dbReference type="Pfam" id="PF20466">
    <property type="entry name" value="MmeI_TRD"/>
    <property type="match status" value="1"/>
</dbReference>
<feature type="domain" description="MmeI-like DNA-methyltransferase" evidence="9">
    <location>
        <begin position="331"/>
        <end position="582"/>
    </location>
</feature>
<dbReference type="InterPro" id="IPR046817">
    <property type="entry name" value="MmeI_N"/>
</dbReference>
<dbReference type="BRENDA" id="2.1.1.72">
    <property type="organism ID" value="10126"/>
</dbReference>
<dbReference type="HOGENOM" id="CLU_005831_3_0_7"/>
<dbReference type="InterPro" id="IPR050953">
    <property type="entry name" value="N4_N6_ade-DNA_methylase"/>
</dbReference>
<feature type="domain" description="MmeI-like N-terminal" evidence="5">
    <location>
        <begin position="10"/>
        <end position="171"/>
    </location>
</feature>
<dbReference type="InterPro" id="IPR002052">
    <property type="entry name" value="DNA_methylase_N6_adenine_CS"/>
</dbReference>
<comment type="catalytic activity">
    <reaction evidence="4">
        <text>a 2'-deoxyadenosine in DNA + S-adenosyl-L-methionine = an N(6)-methyl-2'-deoxyadenosine in DNA + S-adenosyl-L-homocysteine + H(+)</text>
        <dbReference type="Rhea" id="RHEA:15197"/>
        <dbReference type="Rhea" id="RHEA-COMP:12418"/>
        <dbReference type="Rhea" id="RHEA-COMP:12419"/>
        <dbReference type="ChEBI" id="CHEBI:15378"/>
        <dbReference type="ChEBI" id="CHEBI:57856"/>
        <dbReference type="ChEBI" id="CHEBI:59789"/>
        <dbReference type="ChEBI" id="CHEBI:90615"/>
        <dbReference type="ChEBI" id="CHEBI:90616"/>
        <dbReference type="EC" id="2.1.1.72"/>
    </reaction>
</comment>
<dbReference type="PANTHER" id="PTHR33841">
    <property type="entry name" value="DNA METHYLTRANSFERASE YEEA-RELATED"/>
    <property type="match status" value="1"/>
</dbReference>
<evidence type="ECO:0000259" key="8">
    <source>
        <dbReference type="Pfam" id="PF20467"/>
    </source>
</evidence>
<dbReference type="PRINTS" id="PR00507">
    <property type="entry name" value="N12N6MTFRASE"/>
</dbReference>
<gene>
    <name evidence="10" type="ordered locus">Suden_0478</name>
</gene>
<dbReference type="InterPro" id="IPR046819">
    <property type="entry name" value="MmeI_hel"/>
</dbReference>
<evidence type="ECO:0000313" key="11">
    <source>
        <dbReference type="Proteomes" id="UP000002714"/>
    </source>
</evidence>
<dbReference type="InterPro" id="IPR029063">
    <property type="entry name" value="SAM-dependent_MTases_sf"/>
</dbReference>
<dbReference type="GO" id="GO:0003676">
    <property type="term" value="F:nucleic acid binding"/>
    <property type="evidence" value="ECO:0007669"/>
    <property type="project" value="InterPro"/>
</dbReference>
<dbReference type="KEGG" id="tdn:Suden_0478"/>
<dbReference type="OrthoDB" id="9761012at2"/>
<dbReference type="GO" id="GO:0009007">
    <property type="term" value="F:site-specific DNA-methyltransferase (adenine-specific) activity"/>
    <property type="evidence" value="ECO:0007669"/>
    <property type="project" value="UniProtKB-EC"/>
</dbReference>
<dbReference type="Pfam" id="PF20464">
    <property type="entry name" value="MmeI_N"/>
    <property type="match status" value="1"/>
</dbReference>
<dbReference type="Proteomes" id="UP000002714">
    <property type="component" value="Chromosome"/>
</dbReference>
<dbReference type="Pfam" id="PF20473">
    <property type="entry name" value="MmeI_Mtase"/>
    <property type="match status" value="1"/>
</dbReference>
<dbReference type="STRING" id="326298.Suden_0478"/>
<dbReference type="SUPFAM" id="SSF53335">
    <property type="entry name" value="S-adenosyl-L-methionine-dependent methyltransferases"/>
    <property type="match status" value="1"/>
</dbReference>
<evidence type="ECO:0000313" key="10">
    <source>
        <dbReference type="EMBL" id="ABB43759.1"/>
    </source>
</evidence>
<feature type="domain" description="MmeI-like C-terminal" evidence="8">
    <location>
        <begin position="811"/>
        <end position="892"/>
    </location>
</feature>
<dbReference type="Pfam" id="PF20465">
    <property type="entry name" value="MmeI_hel"/>
    <property type="match status" value="1"/>
</dbReference>
<dbReference type="EC" id="2.1.1.72" evidence="1"/>
<dbReference type="eggNOG" id="COG1002">
    <property type="taxonomic scope" value="Bacteria"/>
</dbReference>
<keyword evidence="11" id="KW-1185">Reference proteome</keyword>
<dbReference type="AlphaFoldDB" id="Q30TC2"/>
<evidence type="ECO:0000256" key="1">
    <source>
        <dbReference type="ARBA" id="ARBA00011900"/>
    </source>
</evidence>
<evidence type="ECO:0000256" key="3">
    <source>
        <dbReference type="ARBA" id="ARBA00022679"/>
    </source>
</evidence>
<dbReference type="Gene3D" id="3.40.50.150">
    <property type="entry name" value="Vaccinia Virus protein VP39"/>
    <property type="match status" value="1"/>
</dbReference>
<dbReference type="InterPro" id="IPR046816">
    <property type="entry name" value="MmeI_Mtase"/>
</dbReference>
<dbReference type="InterPro" id="IPR046820">
    <property type="entry name" value="MmeI_TRD"/>
</dbReference>
<dbReference type="Pfam" id="PF20467">
    <property type="entry name" value="MmeI_C"/>
    <property type="match status" value="1"/>
</dbReference>
<reference evidence="10 11" key="1">
    <citation type="journal article" date="2008" name="Appl. Environ. Microbiol.">
        <title>Genome of the epsilonproteobacterial chemolithoautotroph Sulfurimonas denitrificans.</title>
        <authorList>
            <person name="Sievert S.M."/>
            <person name="Scott K.M."/>
            <person name="Klotz M.G."/>
            <person name="Chain P.S.G."/>
            <person name="Hauser L.J."/>
            <person name="Hemp J."/>
            <person name="Huegler M."/>
            <person name="Land M."/>
            <person name="Lapidus A."/>
            <person name="Larimer F.W."/>
            <person name="Lucas S."/>
            <person name="Malfatti S.A."/>
            <person name="Meyer F."/>
            <person name="Paulsen I.T."/>
            <person name="Ren Q."/>
            <person name="Simon J."/>
            <person name="Bailey K."/>
            <person name="Diaz E."/>
            <person name="Fitzpatrick K.A."/>
            <person name="Glover B."/>
            <person name="Gwatney N."/>
            <person name="Korajkic A."/>
            <person name="Long A."/>
            <person name="Mobberley J.M."/>
            <person name="Pantry S.N."/>
            <person name="Pazder G."/>
            <person name="Peterson S."/>
            <person name="Quintanilla J.D."/>
            <person name="Sprinkle R."/>
            <person name="Stephens J."/>
            <person name="Thomas P."/>
            <person name="Vaughn R."/>
            <person name="Weber M.J."/>
            <person name="Wooten L.L."/>
        </authorList>
    </citation>
    <scope>NUCLEOTIDE SEQUENCE [LARGE SCALE GENOMIC DNA]</scope>
    <source>
        <strain evidence="11">ATCC 33889 / DSM 1251</strain>
    </source>
</reference>
<proteinExistence type="predicted"/>
<feature type="domain" description="MmeI-like helicase spacer" evidence="6">
    <location>
        <begin position="177"/>
        <end position="255"/>
    </location>
</feature>
<sequence>MISLREIRERSIKFAKEWEGASHEKQEAQSFWIDFFKIFDVSPRSMQFEYPIKKIDGSYGYIDVFWRGQLLIEQKSRGKDLVKAKEQALEYLPNLKQRDLPKFILVCDFVSFYLYDLDTNQDYKFLLHELPKNIELFSFIAGYTKKTYKEEEPTNRKAAELMGKLHDKLLENGYSGHQLELFLTRLLFCMFAEDTGIFAKNSFREFIENQTDESGRDLGSQISYLFELFDTPNEERQKNLDESFTQFPYINGSIFTEQLKTAHFDRSMREMLLDACAFDWSLISPSIFGSMFQASMDVSKRGELGAHFTSETNILKAIKPLFLDELSEEFAKIKNNPKQLQIFHAKISNLKFLDPACGSGNFLVIAYRELKLVEFEVLKSLKILTQLVHIDQFYGFEIEELPSRITQTAMLLIDHQMNLLFAQMFGEPHFNIPIKDSANIFNVNALRVDWEKILDGVKIDFIIGNPPFLGSKMQSKEQKEDMAEVFSGVKNGKELDFVTAWYIKSAKYLQGKNTKVALVSTNSITQGEQVGILWQEMFNKYKIKIHFAHKTFKWNNDAKGVAQVYCVIIGFAGFDIKEKRLFEYESVKSEPHEIKVANINPYLVNGDDFFISSRRKHIQSFIPQIVFGSMPNDGGNLLFDDKEKEEFLALEPKAELYMKPLISAKEYLNGKTRWCLWLKDCPPNELKSMPKVIERVENIRKLRNESSREATQKLAKFPALFGEDRQPESDYIFIPRVSSENRDYIPMEFFTKDFICGDTGLAVPNATLFHFGILTSKMHMDWVRYVAGRLKSDYRYSNEIVYNNFPFPLEINDKQKDQIEQLAQNILDIRAEFVGSSLADLYNPLTMPPKLLKAHETLDRAVDKLYSKTLFKTDTERVAHLFELNKQLTSLIVENEKKAKKVKKIITK</sequence>
<dbReference type="REBASE" id="13902">
    <property type="entry name" value="SdeAI"/>
</dbReference>
<evidence type="ECO:0000256" key="2">
    <source>
        <dbReference type="ARBA" id="ARBA00022603"/>
    </source>
</evidence>
<dbReference type="EMBL" id="CP000153">
    <property type="protein sequence ID" value="ABB43759.1"/>
    <property type="molecule type" value="Genomic_DNA"/>
</dbReference>
<dbReference type="PROSITE" id="PS00092">
    <property type="entry name" value="N6_MTASE"/>
    <property type="match status" value="1"/>
</dbReference>
<accession>Q30TC2</accession>
<organism evidence="10 11">
    <name type="scientific">Sulfurimonas denitrificans (strain ATCC 33889 / DSM 1251)</name>
    <name type="common">Thiomicrospira denitrificans (strain ATCC 33889 / DSM 1251)</name>
    <dbReference type="NCBI Taxonomy" id="326298"/>
    <lineage>
        <taxon>Bacteria</taxon>
        <taxon>Pseudomonadati</taxon>
        <taxon>Campylobacterota</taxon>
        <taxon>Epsilonproteobacteria</taxon>
        <taxon>Campylobacterales</taxon>
        <taxon>Sulfurimonadaceae</taxon>
        <taxon>Sulfurimonas</taxon>
    </lineage>
</organism>
<dbReference type="GO" id="GO:0032259">
    <property type="term" value="P:methylation"/>
    <property type="evidence" value="ECO:0007669"/>
    <property type="project" value="UniProtKB-KW"/>
</dbReference>